<keyword evidence="1" id="KW-0472">Membrane</keyword>
<proteinExistence type="predicted"/>
<dbReference type="RefSeq" id="WP_003553267.1">
    <property type="nucleotide sequence ID" value="NZ_CABKOL010000104.1"/>
</dbReference>
<feature type="transmembrane region" description="Helical" evidence="1">
    <location>
        <begin position="6"/>
        <end position="27"/>
    </location>
</feature>
<dbReference type="AlphaFoldDB" id="A0A6P1E6Q5"/>
<evidence type="ECO:0000313" key="3">
    <source>
        <dbReference type="Proteomes" id="UP000465035"/>
    </source>
</evidence>
<accession>A0A6P1E6Q5</accession>
<feature type="transmembrane region" description="Helical" evidence="1">
    <location>
        <begin position="39"/>
        <end position="59"/>
    </location>
</feature>
<keyword evidence="1" id="KW-1133">Transmembrane helix</keyword>
<evidence type="ECO:0000313" key="2">
    <source>
        <dbReference type="EMBL" id="QHB52987.1"/>
    </source>
</evidence>
<dbReference type="Proteomes" id="UP000465035">
    <property type="component" value="Chromosome"/>
</dbReference>
<gene>
    <name evidence="2" type="ORF">GQR93_12705</name>
</gene>
<organism evidence="2 3">
    <name type="scientific">Lentilactobacillus hilgardii</name>
    <name type="common">Lactobacillus hilgardii</name>
    <dbReference type="NCBI Taxonomy" id="1588"/>
    <lineage>
        <taxon>Bacteria</taxon>
        <taxon>Bacillati</taxon>
        <taxon>Bacillota</taxon>
        <taxon>Bacilli</taxon>
        <taxon>Lactobacillales</taxon>
        <taxon>Lactobacillaceae</taxon>
        <taxon>Lentilactobacillus</taxon>
    </lineage>
</organism>
<evidence type="ECO:0000256" key="1">
    <source>
        <dbReference type="SAM" id="Phobius"/>
    </source>
</evidence>
<reference evidence="2 3" key="1">
    <citation type="submission" date="2019-12" db="EMBL/GenBank/DDBJ databases">
        <title>Lactobacillus hilgardii FLUB.</title>
        <authorList>
            <person name="Gustaw K."/>
        </authorList>
    </citation>
    <scope>NUCLEOTIDE SEQUENCE [LARGE SCALE GENOMIC DNA]</scope>
    <source>
        <strain evidence="2 3">FLUB</strain>
    </source>
</reference>
<name>A0A6P1E6Q5_LENHI</name>
<sequence>MQNILYILSGISDVSLIVLIFLWGFDYARKEKPKHNHHFGLWTLATLALTVVLMFAAGAGK</sequence>
<keyword evidence="1" id="KW-0812">Transmembrane</keyword>
<dbReference type="GeneID" id="69059234"/>
<dbReference type="EMBL" id="CP047121">
    <property type="protein sequence ID" value="QHB52987.1"/>
    <property type="molecule type" value="Genomic_DNA"/>
</dbReference>
<protein>
    <submittedName>
        <fullName evidence="2">Uncharacterized protein</fullName>
    </submittedName>
</protein>